<dbReference type="Proteomes" id="UP001501072">
    <property type="component" value="Unassembled WGS sequence"/>
</dbReference>
<accession>A0ABN1T0H2</accession>
<keyword evidence="3" id="KW-1185">Reference proteome</keyword>
<evidence type="ECO:0000313" key="2">
    <source>
        <dbReference type="EMBL" id="GAA1011006.1"/>
    </source>
</evidence>
<keyword evidence="1" id="KW-0812">Transmembrane</keyword>
<evidence type="ECO:0000313" key="3">
    <source>
        <dbReference type="Proteomes" id="UP001501072"/>
    </source>
</evidence>
<sequence>MCRPARRARPAPLIAAGAWGTAGAAASLVYRTSDMGPVALSFWRCAIGAVLLLAVRPPRPRTGPAAAAVVALGAGPVLIALGARLTMGERLGRTGLTAVAGALAGLGVLVPGSGDATVRPWGY</sequence>
<protein>
    <recommendedName>
        <fullName evidence="4">EamA family transporter</fullName>
    </recommendedName>
</protein>
<evidence type="ECO:0000256" key="1">
    <source>
        <dbReference type="SAM" id="Phobius"/>
    </source>
</evidence>
<feature type="transmembrane region" description="Helical" evidence="1">
    <location>
        <begin position="91"/>
        <end position="110"/>
    </location>
</feature>
<feature type="transmembrane region" description="Helical" evidence="1">
    <location>
        <begin position="67"/>
        <end position="85"/>
    </location>
</feature>
<evidence type="ECO:0008006" key="4">
    <source>
        <dbReference type="Google" id="ProtNLM"/>
    </source>
</evidence>
<organism evidence="2 3">
    <name type="scientific">Streptomyces thermogriseus</name>
    <dbReference type="NCBI Taxonomy" id="75292"/>
    <lineage>
        <taxon>Bacteria</taxon>
        <taxon>Bacillati</taxon>
        <taxon>Actinomycetota</taxon>
        <taxon>Actinomycetes</taxon>
        <taxon>Kitasatosporales</taxon>
        <taxon>Streptomycetaceae</taxon>
        <taxon>Streptomyces</taxon>
    </lineage>
</organism>
<name>A0ABN1T0H2_9ACTN</name>
<keyword evidence="1" id="KW-1133">Transmembrane helix</keyword>
<reference evidence="2 3" key="1">
    <citation type="journal article" date="2019" name="Int. J. Syst. Evol. Microbiol.">
        <title>The Global Catalogue of Microorganisms (GCM) 10K type strain sequencing project: providing services to taxonomists for standard genome sequencing and annotation.</title>
        <authorList>
            <consortium name="The Broad Institute Genomics Platform"/>
            <consortium name="The Broad Institute Genome Sequencing Center for Infectious Disease"/>
            <person name="Wu L."/>
            <person name="Ma J."/>
        </authorList>
    </citation>
    <scope>NUCLEOTIDE SEQUENCE [LARGE SCALE GENOMIC DNA]</scope>
    <source>
        <strain evidence="2 3">JCM 11269</strain>
    </source>
</reference>
<comment type="caution">
    <text evidence="2">The sequence shown here is derived from an EMBL/GenBank/DDBJ whole genome shotgun (WGS) entry which is preliminary data.</text>
</comment>
<gene>
    <name evidence="2" type="ORF">GCM10009564_30710</name>
</gene>
<proteinExistence type="predicted"/>
<feature type="transmembrane region" description="Helical" evidence="1">
    <location>
        <begin position="12"/>
        <end position="30"/>
    </location>
</feature>
<keyword evidence="1" id="KW-0472">Membrane</keyword>
<dbReference type="EMBL" id="BAAAHU010000028">
    <property type="protein sequence ID" value="GAA1011006.1"/>
    <property type="molecule type" value="Genomic_DNA"/>
</dbReference>